<protein>
    <submittedName>
        <fullName evidence="2">Uncharacterized protein</fullName>
    </submittedName>
</protein>
<evidence type="ECO:0000313" key="3">
    <source>
        <dbReference type="Proteomes" id="UP000433876"/>
    </source>
</evidence>
<feature type="coiled-coil region" evidence="1">
    <location>
        <begin position="41"/>
        <end position="68"/>
    </location>
</feature>
<organism evidence="2 3">
    <name type="scientific">Sordaria macrospora</name>
    <dbReference type="NCBI Taxonomy" id="5147"/>
    <lineage>
        <taxon>Eukaryota</taxon>
        <taxon>Fungi</taxon>
        <taxon>Dikarya</taxon>
        <taxon>Ascomycota</taxon>
        <taxon>Pezizomycotina</taxon>
        <taxon>Sordariomycetes</taxon>
        <taxon>Sordariomycetidae</taxon>
        <taxon>Sordariales</taxon>
        <taxon>Sordariaceae</taxon>
        <taxon>Sordaria</taxon>
    </lineage>
</organism>
<dbReference type="AlphaFoldDB" id="A0A8S8ZYW1"/>
<gene>
    <name evidence="2" type="ORF">SMACR_03204</name>
</gene>
<accession>A0A8S8ZYW1</accession>
<evidence type="ECO:0000313" key="2">
    <source>
        <dbReference type="EMBL" id="KAA8635974.1"/>
    </source>
</evidence>
<proteinExistence type="predicted"/>
<dbReference type="VEuPathDB" id="FungiDB:SMAC_03204"/>
<evidence type="ECO:0000256" key="1">
    <source>
        <dbReference type="SAM" id="Coils"/>
    </source>
</evidence>
<reference evidence="2 3" key="1">
    <citation type="submission" date="2017-07" db="EMBL/GenBank/DDBJ databases">
        <title>Genome sequence of the Sordaria macrospora wild type strain R19027.</title>
        <authorList>
            <person name="Nowrousian M."/>
            <person name="Teichert I."/>
            <person name="Kueck U."/>
        </authorList>
    </citation>
    <scope>NUCLEOTIDE SEQUENCE [LARGE SCALE GENOMIC DNA]</scope>
    <source>
        <strain evidence="2 3">R19027</strain>
        <tissue evidence="2">Mycelium</tissue>
    </source>
</reference>
<comment type="caution">
    <text evidence="2">The sequence shown here is derived from an EMBL/GenBank/DDBJ whole genome shotgun (WGS) entry which is preliminary data.</text>
</comment>
<keyword evidence="1" id="KW-0175">Coiled coil</keyword>
<name>A0A8S8ZYW1_SORMA</name>
<dbReference type="EMBL" id="NMPR01000007">
    <property type="protein sequence ID" value="KAA8635974.1"/>
    <property type="molecule type" value="Genomic_DNA"/>
</dbReference>
<dbReference type="Proteomes" id="UP000433876">
    <property type="component" value="Unassembled WGS sequence"/>
</dbReference>
<sequence length="175" mass="19430">MNPITGIGLVAASLQQEGLGIKGVLQGIILLKDLKETPAKLTELLNDAENVILRVVELEDTLQNLMSAIAKFLPQQYLTSLRNTVADVRGAIDALRVDLEPLHGHLRTNTLSTPGSGVRKLWRSVVGFWRSRKMAFRVLRFMDVIRQHFATELRHYHEILVTGNSGLAGQATPKE</sequence>